<reference evidence="1 2" key="1">
    <citation type="journal article" date="2019" name="Commun. Biol.">
        <title>The bagworm genome reveals a unique fibroin gene that provides high tensile strength.</title>
        <authorList>
            <person name="Kono N."/>
            <person name="Nakamura H."/>
            <person name="Ohtoshi R."/>
            <person name="Tomita M."/>
            <person name="Numata K."/>
            <person name="Arakawa K."/>
        </authorList>
    </citation>
    <scope>NUCLEOTIDE SEQUENCE [LARGE SCALE GENOMIC DNA]</scope>
</reference>
<dbReference type="Proteomes" id="UP000299102">
    <property type="component" value="Unassembled WGS sequence"/>
</dbReference>
<name>A0A4C1Z8E1_EUMVA</name>
<organism evidence="1 2">
    <name type="scientific">Eumeta variegata</name>
    <name type="common">Bagworm moth</name>
    <name type="synonym">Eumeta japonica</name>
    <dbReference type="NCBI Taxonomy" id="151549"/>
    <lineage>
        <taxon>Eukaryota</taxon>
        <taxon>Metazoa</taxon>
        <taxon>Ecdysozoa</taxon>
        <taxon>Arthropoda</taxon>
        <taxon>Hexapoda</taxon>
        <taxon>Insecta</taxon>
        <taxon>Pterygota</taxon>
        <taxon>Neoptera</taxon>
        <taxon>Endopterygota</taxon>
        <taxon>Lepidoptera</taxon>
        <taxon>Glossata</taxon>
        <taxon>Ditrysia</taxon>
        <taxon>Tineoidea</taxon>
        <taxon>Psychidae</taxon>
        <taxon>Oiketicinae</taxon>
        <taxon>Eumeta</taxon>
    </lineage>
</organism>
<evidence type="ECO:0000313" key="2">
    <source>
        <dbReference type="Proteomes" id="UP000299102"/>
    </source>
</evidence>
<sequence length="111" mass="13109">MKRSILKIKKIQKIRHTDIRPKTKVIDALSHSQKLKWRWAGHVARLSDNRWTRKTTQWIGPLGQRRRGRPNARWADDIIKVAGTQWLRAAENREYWSSLEEAFTFQGEGSC</sequence>
<keyword evidence="2" id="KW-1185">Reference proteome</keyword>
<comment type="caution">
    <text evidence="1">The sequence shown here is derived from an EMBL/GenBank/DDBJ whole genome shotgun (WGS) entry which is preliminary data.</text>
</comment>
<evidence type="ECO:0008006" key="3">
    <source>
        <dbReference type="Google" id="ProtNLM"/>
    </source>
</evidence>
<dbReference type="OrthoDB" id="8193815at2759"/>
<evidence type="ECO:0000313" key="1">
    <source>
        <dbReference type="EMBL" id="GBP82917.1"/>
    </source>
</evidence>
<accession>A0A4C1Z8E1</accession>
<protein>
    <recommendedName>
        <fullName evidence="3">Endonuclease-reverse transcriptase</fullName>
    </recommendedName>
</protein>
<dbReference type="EMBL" id="BGZK01001594">
    <property type="protein sequence ID" value="GBP82917.1"/>
    <property type="molecule type" value="Genomic_DNA"/>
</dbReference>
<proteinExistence type="predicted"/>
<dbReference type="AlphaFoldDB" id="A0A4C1Z8E1"/>
<gene>
    <name evidence="1" type="ORF">EVAR_25550_1</name>
</gene>